<evidence type="ECO:0000313" key="3">
    <source>
        <dbReference type="EMBL" id="MFC0082111.1"/>
    </source>
</evidence>
<name>A0ABV6C335_9ACTN</name>
<keyword evidence="4" id="KW-1185">Reference proteome</keyword>
<accession>A0ABV6C335</accession>
<evidence type="ECO:0000256" key="1">
    <source>
        <dbReference type="SAM" id="MobiDB-lite"/>
    </source>
</evidence>
<dbReference type="SUPFAM" id="SSF55681">
    <property type="entry name" value="Class II aaRS and biotin synthetases"/>
    <property type="match status" value="1"/>
</dbReference>
<feature type="region of interest" description="Disordered" evidence="1">
    <location>
        <begin position="65"/>
        <end position="87"/>
    </location>
</feature>
<dbReference type="Pfam" id="PF03099">
    <property type="entry name" value="BPL_LplA_LipB"/>
    <property type="match status" value="1"/>
</dbReference>
<comment type="caution">
    <text evidence="3">The sequence shown here is derived from an EMBL/GenBank/DDBJ whole genome shotgun (WGS) entry which is preliminary data.</text>
</comment>
<feature type="domain" description="BPL/LPL catalytic" evidence="2">
    <location>
        <begin position="85"/>
        <end position="197"/>
    </location>
</feature>
<dbReference type="Gene3D" id="3.30.930.10">
    <property type="entry name" value="Bira Bifunctional Protein, Domain 2"/>
    <property type="match status" value="1"/>
</dbReference>
<dbReference type="InterPro" id="IPR045864">
    <property type="entry name" value="aa-tRNA-synth_II/BPL/LPL"/>
</dbReference>
<dbReference type="EMBL" id="JBHLYQ010000072">
    <property type="protein sequence ID" value="MFC0082111.1"/>
    <property type="molecule type" value="Genomic_DNA"/>
</dbReference>
<evidence type="ECO:0000313" key="4">
    <source>
        <dbReference type="Proteomes" id="UP001589788"/>
    </source>
</evidence>
<dbReference type="Proteomes" id="UP001589788">
    <property type="component" value="Unassembled WGS sequence"/>
</dbReference>
<reference evidence="3 4" key="1">
    <citation type="submission" date="2024-09" db="EMBL/GenBank/DDBJ databases">
        <authorList>
            <person name="Sun Q."/>
            <person name="Mori K."/>
        </authorList>
    </citation>
    <scope>NUCLEOTIDE SEQUENCE [LARGE SCALE GENOMIC DNA]</scope>
    <source>
        <strain evidence="3 4">JCM 15389</strain>
    </source>
</reference>
<protein>
    <recommendedName>
        <fullName evidence="2">BPL/LPL catalytic domain-containing protein</fullName>
    </recommendedName>
</protein>
<organism evidence="3 4">
    <name type="scientific">Aciditerrimonas ferrireducens</name>
    <dbReference type="NCBI Taxonomy" id="667306"/>
    <lineage>
        <taxon>Bacteria</taxon>
        <taxon>Bacillati</taxon>
        <taxon>Actinomycetota</taxon>
        <taxon>Acidimicrobiia</taxon>
        <taxon>Acidimicrobiales</taxon>
        <taxon>Acidimicrobiaceae</taxon>
        <taxon>Aciditerrimonas</taxon>
    </lineage>
</organism>
<proteinExistence type="predicted"/>
<sequence>MSWRSGEPVPPSEAASWLVEVRRGPAGWLHGPWPAPERRTRRTLAICEVSRSALVVAASFLAGTERTTLGPGPGSGPTTQPVPAPEGPDLVLRPSGGGAVLVEPGGQVWVEVWLPTGDPLWSADVLATALPLGAAWAEALDRLGGPPLLVHDGRAEADALGRVVCFAGRGPGEVLVAQGPFGGRKVVGISQRRSAQGVRLQSMAPWCWQPVRVVSALRTGLAGVVRELPGLPGPEVADQLDVLGRRAVGLGDLGLALGPLPALTVAHAVAAALAAR</sequence>
<dbReference type="RefSeq" id="WP_377789552.1">
    <property type="nucleotide sequence ID" value="NZ_JBHLYQ010000072.1"/>
</dbReference>
<dbReference type="InterPro" id="IPR004143">
    <property type="entry name" value="BPL_LPL_catalytic"/>
</dbReference>
<gene>
    <name evidence="3" type="ORF">ACFFRE_08110</name>
</gene>
<evidence type="ECO:0000259" key="2">
    <source>
        <dbReference type="Pfam" id="PF03099"/>
    </source>
</evidence>